<dbReference type="InterPro" id="IPR036880">
    <property type="entry name" value="Kunitz_BPTI_sf"/>
</dbReference>
<protein>
    <recommendedName>
        <fullName evidence="2">BPTI/Kunitz inhibitor domain-containing protein</fullName>
    </recommendedName>
</protein>
<keyword evidence="3" id="KW-1185">Reference proteome</keyword>
<dbReference type="InterPro" id="IPR002223">
    <property type="entry name" value="Kunitz_BPTI"/>
</dbReference>
<keyword evidence="1" id="KW-0732">Signal</keyword>
<evidence type="ECO:0000313" key="3">
    <source>
        <dbReference type="Proteomes" id="UP000050795"/>
    </source>
</evidence>
<dbReference type="Pfam" id="PF00014">
    <property type="entry name" value="Kunitz_BPTI"/>
    <property type="match status" value="1"/>
</dbReference>
<dbReference type="SUPFAM" id="SSF57362">
    <property type="entry name" value="BPTI-like"/>
    <property type="match status" value="1"/>
</dbReference>
<proteinExistence type="predicted"/>
<evidence type="ECO:0000256" key="1">
    <source>
        <dbReference type="SAM" id="SignalP"/>
    </source>
</evidence>
<dbReference type="WBParaSite" id="TREG1_143070.3">
    <property type="protein sequence ID" value="TREG1_143070.3"/>
    <property type="gene ID" value="TREG1_143070"/>
</dbReference>
<feature type="chain" id="PRO_5041636477" description="BPTI/Kunitz inhibitor domain-containing protein" evidence="1">
    <location>
        <begin position="32"/>
        <end position="154"/>
    </location>
</feature>
<dbReference type="AlphaFoldDB" id="A0AA85JCY2"/>
<name>A0AA85JCY2_TRIRE</name>
<sequence>MLQTSFTSIRICHNMYKVLLLILLFQKNSTANPDRCQVKKRECYDPASRFYYDPMQNKCVRYLLRECADNLNSFHSRSLCKQQCVKILKPTTSTTPNGNETQLPNTTSGIYLTHPDNHFVCCCLRRVRRVDIFTLIISCSTEIHDTFKQLLSIM</sequence>
<accession>A0AA85JCY2</accession>
<dbReference type="SMART" id="SM00131">
    <property type="entry name" value="KU"/>
    <property type="match status" value="1"/>
</dbReference>
<evidence type="ECO:0000313" key="4">
    <source>
        <dbReference type="WBParaSite" id="TREG1_143070.3"/>
    </source>
</evidence>
<organism evidence="3 4">
    <name type="scientific">Trichobilharzia regenti</name>
    <name type="common">Nasal bird schistosome</name>
    <dbReference type="NCBI Taxonomy" id="157069"/>
    <lineage>
        <taxon>Eukaryota</taxon>
        <taxon>Metazoa</taxon>
        <taxon>Spiralia</taxon>
        <taxon>Lophotrochozoa</taxon>
        <taxon>Platyhelminthes</taxon>
        <taxon>Trematoda</taxon>
        <taxon>Digenea</taxon>
        <taxon>Strigeidida</taxon>
        <taxon>Schistosomatoidea</taxon>
        <taxon>Schistosomatidae</taxon>
        <taxon>Trichobilharzia</taxon>
    </lineage>
</organism>
<feature type="signal peptide" evidence="1">
    <location>
        <begin position="1"/>
        <end position="31"/>
    </location>
</feature>
<dbReference type="PROSITE" id="PS50279">
    <property type="entry name" value="BPTI_KUNITZ_2"/>
    <property type="match status" value="1"/>
</dbReference>
<evidence type="ECO:0000259" key="2">
    <source>
        <dbReference type="PROSITE" id="PS50279"/>
    </source>
</evidence>
<feature type="domain" description="BPTI/Kunitz inhibitor" evidence="2">
    <location>
        <begin position="43"/>
        <end position="84"/>
    </location>
</feature>
<dbReference type="Gene3D" id="4.10.410.10">
    <property type="entry name" value="Pancreatic trypsin inhibitor Kunitz domain"/>
    <property type="match status" value="1"/>
</dbReference>
<dbReference type="Proteomes" id="UP000050795">
    <property type="component" value="Unassembled WGS sequence"/>
</dbReference>
<reference evidence="3" key="1">
    <citation type="submission" date="2022-06" db="EMBL/GenBank/DDBJ databases">
        <authorList>
            <person name="Berger JAMES D."/>
            <person name="Berger JAMES D."/>
        </authorList>
    </citation>
    <scope>NUCLEOTIDE SEQUENCE [LARGE SCALE GENOMIC DNA]</scope>
</reference>
<reference evidence="4" key="2">
    <citation type="submission" date="2023-11" db="UniProtKB">
        <authorList>
            <consortium name="WormBaseParasite"/>
        </authorList>
    </citation>
    <scope>IDENTIFICATION</scope>
</reference>
<dbReference type="GO" id="GO:0004867">
    <property type="term" value="F:serine-type endopeptidase inhibitor activity"/>
    <property type="evidence" value="ECO:0007669"/>
    <property type="project" value="InterPro"/>
</dbReference>